<evidence type="ECO:0000313" key="2">
    <source>
        <dbReference type="EMBL" id="KAB7891320.1"/>
    </source>
</evidence>
<dbReference type="AlphaFoldDB" id="A0A6L4WXY6"/>
<sequence>MKIASLLLIVSVFISSLNASANNSFKSSVDKSTEIEKDEFPYHETINKSIINRTLITTQNLKKTSETIFGAEKQKSLLSLDLNKKEK</sequence>
<keyword evidence="1" id="KW-0732">Signal</keyword>
<proteinExistence type="predicted"/>
<dbReference type="RefSeq" id="WP_152279422.1">
    <property type="nucleotide sequence ID" value="NZ_WFKK01000001.1"/>
</dbReference>
<reference evidence="2 3" key="1">
    <citation type="submission" date="2019-10" db="EMBL/GenBank/DDBJ databases">
        <title>Poseidonibacter ostreae sp. nov., isolated from the gut of the Ostrea denselamellosa.</title>
        <authorList>
            <person name="Choi A."/>
        </authorList>
    </citation>
    <scope>NUCLEOTIDE SEQUENCE [LARGE SCALE GENOMIC DNA]</scope>
    <source>
        <strain evidence="2 3">SJOD-M-33</strain>
    </source>
</reference>
<feature type="chain" id="PRO_5026782121" evidence="1">
    <location>
        <begin position="22"/>
        <end position="87"/>
    </location>
</feature>
<dbReference type="Proteomes" id="UP000472839">
    <property type="component" value="Unassembled WGS sequence"/>
</dbReference>
<evidence type="ECO:0000313" key="3">
    <source>
        <dbReference type="Proteomes" id="UP000472839"/>
    </source>
</evidence>
<evidence type="ECO:0000256" key="1">
    <source>
        <dbReference type="SAM" id="SignalP"/>
    </source>
</evidence>
<comment type="caution">
    <text evidence="2">The sequence shown here is derived from an EMBL/GenBank/DDBJ whole genome shotgun (WGS) entry which is preliminary data.</text>
</comment>
<dbReference type="EMBL" id="WFKK01000001">
    <property type="protein sequence ID" value="KAB7891320.1"/>
    <property type="molecule type" value="Genomic_DNA"/>
</dbReference>
<organism evidence="2 3">
    <name type="scientific">Poseidonibacter ostreae</name>
    <dbReference type="NCBI Taxonomy" id="2654171"/>
    <lineage>
        <taxon>Bacteria</taxon>
        <taxon>Pseudomonadati</taxon>
        <taxon>Campylobacterota</taxon>
        <taxon>Epsilonproteobacteria</taxon>
        <taxon>Campylobacterales</taxon>
        <taxon>Arcobacteraceae</taxon>
        <taxon>Poseidonibacter</taxon>
    </lineage>
</organism>
<gene>
    <name evidence="2" type="ORF">GBG19_00355</name>
</gene>
<feature type="signal peptide" evidence="1">
    <location>
        <begin position="1"/>
        <end position="21"/>
    </location>
</feature>
<name>A0A6L4WXY6_9BACT</name>
<accession>A0A6L4WXY6</accession>
<protein>
    <submittedName>
        <fullName evidence="2">Uncharacterized protein</fullName>
    </submittedName>
</protein>